<comment type="catalytic activity">
    <reaction evidence="11">
        <text>reduced [rubredoxin] + superoxide + 2 H(+) = oxidized [rubredoxin] + H2O2</text>
        <dbReference type="Rhea" id="RHEA:21324"/>
        <dbReference type="Rhea" id="RHEA-COMP:10302"/>
        <dbReference type="Rhea" id="RHEA-COMP:10303"/>
        <dbReference type="ChEBI" id="CHEBI:15378"/>
        <dbReference type="ChEBI" id="CHEBI:16240"/>
        <dbReference type="ChEBI" id="CHEBI:18421"/>
        <dbReference type="ChEBI" id="CHEBI:29033"/>
        <dbReference type="ChEBI" id="CHEBI:29034"/>
        <dbReference type="EC" id="1.15.1.2"/>
    </reaction>
</comment>
<dbReference type="GO" id="GO:0005506">
    <property type="term" value="F:iron ion binding"/>
    <property type="evidence" value="ECO:0007669"/>
    <property type="project" value="InterPro"/>
</dbReference>
<dbReference type="CDD" id="cd03171">
    <property type="entry name" value="SORL_Dfx_classI"/>
    <property type="match status" value="1"/>
</dbReference>
<proteinExistence type="inferred from homology"/>
<keyword evidence="7" id="KW-0249">Electron transport</keyword>
<evidence type="ECO:0000256" key="6">
    <source>
        <dbReference type="ARBA" id="ARBA00022723"/>
    </source>
</evidence>
<feature type="binding site" evidence="12">
    <location>
        <position position="115"/>
    </location>
    <ligand>
        <name>Fe cation</name>
        <dbReference type="ChEBI" id="CHEBI:24875"/>
        <label>1</label>
    </ligand>
</feature>
<dbReference type="GO" id="GO:0050605">
    <property type="term" value="F:superoxide reductase activity"/>
    <property type="evidence" value="ECO:0007669"/>
    <property type="project" value="UniProtKB-EC"/>
</dbReference>
<feature type="binding site" evidence="12">
    <location>
        <position position="68"/>
    </location>
    <ligand>
        <name>Fe cation</name>
        <dbReference type="ChEBI" id="CHEBI:24875"/>
        <label>1</label>
    </ligand>
</feature>
<comment type="cofactor">
    <cofactor evidence="12">
        <name>Fe(2+)</name>
        <dbReference type="ChEBI" id="CHEBI:29033"/>
    </cofactor>
    <text evidence="12">Binds 1 Fe(2+) ion per subunit. The iron ion 2 is coordinated via four histidines and one cysteine residue.</text>
</comment>
<gene>
    <name evidence="15" type="ordered locus">Ethha_2703</name>
</gene>
<feature type="binding site" evidence="12">
    <location>
        <position position="12"/>
    </location>
    <ligand>
        <name>Fe cation</name>
        <dbReference type="ChEBI" id="CHEBI:24875"/>
        <label>1</label>
    </ligand>
</feature>
<evidence type="ECO:0000256" key="9">
    <source>
        <dbReference type="ARBA" id="ARBA00024690"/>
    </source>
</evidence>
<feature type="domain" description="Desulfoferrodoxin N-terminal" evidence="14">
    <location>
        <begin position="6"/>
        <end position="34"/>
    </location>
</feature>
<dbReference type="AlphaFoldDB" id="E6U7S3"/>
<evidence type="ECO:0000313" key="16">
    <source>
        <dbReference type="Proteomes" id="UP000001551"/>
    </source>
</evidence>
<dbReference type="InterPro" id="IPR004462">
    <property type="entry name" value="Desulfoferrodoxin_N"/>
</dbReference>
<dbReference type="KEGG" id="eha:Ethha_2703"/>
<keyword evidence="5" id="KW-0813">Transport</keyword>
<feature type="binding site" evidence="12">
    <location>
        <position position="9"/>
    </location>
    <ligand>
        <name>Fe cation</name>
        <dbReference type="ChEBI" id="CHEBI:24875"/>
        <label>1</label>
    </ligand>
</feature>
<dbReference type="PANTHER" id="PTHR36541">
    <property type="entry name" value="SUPEROXIDE REDUCTASE-RELATED"/>
    <property type="match status" value="1"/>
</dbReference>
<evidence type="ECO:0000256" key="7">
    <source>
        <dbReference type="ARBA" id="ARBA00022982"/>
    </source>
</evidence>
<evidence type="ECO:0000256" key="8">
    <source>
        <dbReference type="ARBA" id="ARBA00023004"/>
    </source>
</evidence>
<dbReference type="InterPro" id="IPR002742">
    <property type="entry name" value="Desulfoferrodoxin_Fe-bd_dom"/>
</dbReference>
<dbReference type="HOGENOM" id="CLU_118960_1_0_9"/>
<dbReference type="RefSeq" id="WP_013486539.1">
    <property type="nucleotide sequence ID" value="NC_014828.1"/>
</dbReference>
<dbReference type="PANTHER" id="PTHR36541:SF1">
    <property type="entry name" value="SUPEROXIDE REDUCTASE-RELATED"/>
    <property type="match status" value="1"/>
</dbReference>
<comment type="similarity">
    <text evidence="2">Belongs to the desulfoferrodoxin family.</text>
</comment>
<evidence type="ECO:0000259" key="14">
    <source>
        <dbReference type="Pfam" id="PF06397"/>
    </source>
</evidence>
<dbReference type="InterPro" id="IPR038094">
    <property type="entry name" value="Desulfoferrodoxin_N_sf"/>
</dbReference>
<feature type="binding site" evidence="12">
    <location>
        <position position="48"/>
    </location>
    <ligand>
        <name>Fe cation</name>
        <dbReference type="ChEBI" id="CHEBI:24875"/>
        <label>1</label>
    </ligand>
</feature>
<comment type="cofactor">
    <cofactor evidence="1">
        <name>Cu(2+)</name>
        <dbReference type="ChEBI" id="CHEBI:29036"/>
    </cofactor>
</comment>
<evidence type="ECO:0000256" key="5">
    <source>
        <dbReference type="ARBA" id="ARBA00022448"/>
    </source>
</evidence>
<organism evidence="15 16">
    <name type="scientific">Ethanoligenens harbinense (strain DSM 18485 / JCM 12961 / CGMCC 1.5033 / YUAN-3)</name>
    <dbReference type="NCBI Taxonomy" id="663278"/>
    <lineage>
        <taxon>Bacteria</taxon>
        <taxon>Bacillati</taxon>
        <taxon>Bacillota</taxon>
        <taxon>Clostridia</taxon>
        <taxon>Eubacteriales</taxon>
        <taxon>Oscillospiraceae</taxon>
        <taxon>Ethanoligenens</taxon>
    </lineage>
</organism>
<feature type="binding site" evidence="12">
    <location>
        <position position="74"/>
    </location>
    <ligand>
        <name>Fe cation</name>
        <dbReference type="ChEBI" id="CHEBI:24875"/>
        <label>1</label>
    </ligand>
</feature>
<keyword evidence="16" id="KW-1185">Reference proteome</keyword>
<dbReference type="STRING" id="663278.Ethha_2703"/>
<dbReference type="EMBL" id="CP002400">
    <property type="protein sequence ID" value="ADU28196.1"/>
    <property type="molecule type" value="Genomic_DNA"/>
</dbReference>
<evidence type="ECO:0000256" key="1">
    <source>
        <dbReference type="ARBA" id="ARBA00001973"/>
    </source>
</evidence>
<evidence type="ECO:0000256" key="10">
    <source>
        <dbReference type="ARBA" id="ARBA00031398"/>
    </source>
</evidence>
<comment type="function">
    <text evidence="9">Catalyzes the one-electron reduction of superoxide anion radical to hydrogen peroxide at a nonheme ferrous iron center. Plays a fundamental role in case of oxidative stress via its superoxide detoxification activity.</text>
</comment>
<dbReference type="NCBIfam" id="TIGR00332">
    <property type="entry name" value="neela_ferrous"/>
    <property type="match status" value="1"/>
</dbReference>
<dbReference type="NCBIfam" id="TIGR00319">
    <property type="entry name" value="desulf_FeS4"/>
    <property type="match status" value="1"/>
</dbReference>
<dbReference type="CDD" id="cd00974">
    <property type="entry name" value="DSRD"/>
    <property type="match status" value="1"/>
</dbReference>
<dbReference type="Proteomes" id="UP000001551">
    <property type="component" value="Chromosome"/>
</dbReference>
<name>E6U7S3_ETHHY</name>
<dbReference type="Pfam" id="PF06397">
    <property type="entry name" value="Desulfoferrod_N"/>
    <property type="match status" value="1"/>
</dbReference>
<dbReference type="SUPFAM" id="SSF49367">
    <property type="entry name" value="Superoxide reductase-like"/>
    <property type="match status" value="1"/>
</dbReference>
<dbReference type="GO" id="GO:0019430">
    <property type="term" value="P:removal of superoxide radicals"/>
    <property type="evidence" value="ECO:0007669"/>
    <property type="project" value="InterPro"/>
</dbReference>
<feature type="binding site" evidence="12">
    <location>
        <position position="118"/>
    </location>
    <ligand>
        <name>Fe cation</name>
        <dbReference type="ChEBI" id="CHEBI:24875"/>
        <label>1</label>
    </ligand>
</feature>
<evidence type="ECO:0000256" key="4">
    <source>
        <dbReference type="ARBA" id="ARBA00014839"/>
    </source>
</evidence>
<dbReference type="InterPro" id="IPR051233">
    <property type="entry name" value="Desulfoferrodoxin_SOR"/>
</dbReference>
<keyword evidence="8 12" id="KW-0408">Iron</keyword>
<reference evidence="15 16" key="1">
    <citation type="submission" date="2010-12" db="EMBL/GenBank/DDBJ databases">
        <title>Complete sequence of Ethanoligenens harbinense YUAN-3.</title>
        <authorList>
            <person name="Lucas S."/>
            <person name="Copeland A."/>
            <person name="Lapidus A."/>
            <person name="Cheng J.-F."/>
            <person name="Bruce D."/>
            <person name="Goodwin L."/>
            <person name="Pitluck S."/>
            <person name="Chertkov O."/>
            <person name="Misra M."/>
            <person name="Detter J.C."/>
            <person name="Han C."/>
            <person name="Tapia R."/>
            <person name="Land M."/>
            <person name="Hauser L."/>
            <person name="Jeffries C."/>
            <person name="Kyrpides N."/>
            <person name="Ivanova N."/>
            <person name="Mikhailova N."/>
            <person name="Wang A."/>
            <person name="Mouttaki H."/>
            <person name="He Z."/>
            <person name="Zhou J."/>
            <person name="Hemme C.L."/>
            <person name="Woyke T."/>
        </authorList>
    </citation>
    <scope>NUCLEOTIDE SEQUENCE [LARGE SCALE GENOMIC DNA]</scope>
    <source>
        <strain evidence="16">DSM 18485 / JCM 12961 / CGMCC 1.5033 / YUAN-3</strain>
    </source>
</reference>
<accession>E6U7S3</accession>
<keyword evidence="6 12" id="KW-0479">Metal-binding</keyword>
<dbReference type="InterPro" id="IPR036073">
    <property type="entry name" value="Desulfoferrodoxin_Fe-bd_dom_sf"/>
</dbReference>
<dbReference type="Gene3D" id="2.60.40.730">
    <property type="entry name" value="SOR catalytic domain"/>
    <property type="match status" value="1"/>
</dbReference>
<feature type="binding site" evidence="12">
    <location>
        <position position="29"/>
    </location>
    <ligand>
        <name>Fe cation</name>
        <dbReference type="ChEBI" id="CHEBI:24875"/>
        <label>1</label>
    </ligand>
</feature>
<dbReference type="EC" id="1.15.1.2" evidence="3"/>
<evidence type="ECO:0000259" key="13">
    <source>
        <dbReference type="Pfam" id="PF01880"/>
    </source>
</evidence>
<evidence type="ECO:0000256" key="12">
    <source>
        <dbReference type="PIRSR" id="PIRSR604793-1"/>
    </source>
</evidence>
<feature type="domain" description="Desulfoferrodoxin ferrous iron-binding" evidence="13">
    <location>
        <begin position="41"/>
        <end position="123"/>
    </location>
</feature>
<dbReference type="Gene3D" id="2.20.28.100">
    <property type="entry name" value="Desulphoferrodoxin, N-terminal domain"/>
    <property type="match status" value="1"/>
</dbReference>
<dbReference type="eggNOG" id="COG2033">
    <property type="taxonomic scope" value="Bacteria"/>
</dbReference>
<dbReference type="SUPFAM" id="SSF57802">
    <property type="entry name" value="Rubredoxin-like"/>
    <property type="match status" value="1"/>
</dbReference>
<evidence type="ECO:0000256" key="3">
    <source>
        <dbReference type="ARBA" id="ARBA00012679"/>
    </source>
</evidence>
<evidence type="ECO:0000256" key="11">
    <source>
        <dbReference type="ARBA" id="ARBA00047448"/>
    </source>
</evidence>
<comment type="cofactor">
    <cofactor evidence="12">
        <name>Fe(3+)</name>
        <dbReference type="ChEBI" id="CHEBI:29034"/>
    </cofactor>
    <text evidence="12">Binds 1 Fe(3+) ion per subunit. The iron ion 1 is coordinated via 4 cysteine residues.</text>
</comment>
<protein>
    <recommendedName>
        <fullName evidence="4">Desulfoferrodoxin</fullName>
        <ecNumber evidence="3">1.15.1.2</ecNumber>
    </recommendedName>
    <alternativeName>
        <fullName evidence="10">Superoxide reductase</fullName>
    </alternativeName>
</protein>
<evidence type="ECO:0000256" key="2">
    <source>
        <dbReference type="ARBA" id="ARBA00005941"/>
    </source>
</evidence>
<sequence length="125" mass="13544">MSESIFYRCSKCGNVVALFKRGGGTLACCGQDMDNLVANSTDAAQEKHVPVVTRDGDTLTVKVGAVPHPMLEEHYIEWIAIVTGGQVVIKYLKPGDAPEKTFSISCKSGTAYAYCNLHGLWKADF</sequence>
<dbReference type="InterPro" id="IPR004793">
    <property type="entry name" value="Desulfoferrodoxin_rbo"/>
</dbReference>
<evidence type="ECO:0000313" key="15">
    <source>
        <dbReference type="EMBL" id="ADU28196.1"/>
    </source>
</evidence>
<dbReference type="NCBIfam" id="TIGR00320">
    <property type="entry name" value="dfx_rbo"/>
    <property type="match status" value="1"/>
</dbReference>
<feature type="binding site" evidence="12">
    <location>
        <position position="28"/>
    </location>
    <ligand>
        <name>Fe cation</name>
        <dbReference type="ChEBI" id="CHEBI:24875"/>
        <label>1</label>
    </ligand>
</feature>
<dbReference type="Pfam" id="PF01880">
    <property type="entry name" value="Desulfoferrodox"/>
    <property type="match status" value="1"/>
</dbReference>